<gene>
    <name evidence="3" type="ORF">H0264_19835</name>
</gene>
<feature type="transmembrane region" description="Helical" evidence="2">
    <location>
        <begin position="15"/>
        <end position="34"/>
    </location>
</feature>
<accession>A0A7D6ZCL0</accession>
<dbReference type="Proteomes" id="UP000515512">
    <property type="component" value="Chromosome"/>
</dbReference>
<feature type="transmembrane region" description="Helical" evidence="2">
    <location>
        <begin position="201"/>
        <end position="222"/>
    </location>
</feature>
<dbReference type="GO" id="GO:0005886">
    <property type="term" value="C:plasma membrane"/>
    <property type="evidence" value="ECO:0007669"/>
    <property type="project" value="TreeGrafter"/>
</dbReference>
<organism evidence="3 4">
    <name type="scientific">Nocardia huaxiensis</name>
    <dbReference type="NCBI Taxonomy" id="2755382"/>
    <lineage>
        <taxon>Bacteria</taxon>
        <taxon>Bacillati</taxon>
        <taxon>Actinomycetota</taxon>
        <taxon>Actinomycetes</taxon>
        <taxon>Mycobacteriales</taxon>
        <taxon>Nocardiaceae</taxon>
        <taxon>Nocardia</taxon>
    </lineage>
</organism>
<keyword evidence="2" id="KW-0472">Membrane</keyword>
<keyword evidence="2" id="KW-1133">Transmembrane helix</keyword>
<evidence type="ECO:0000256" key="2">
    <source>
        <dbReference type="SAM" id="Phobius"/>
    </source>
</evidence>
<dbReference type="PANTHER" id="PTHR32309:SF13">
    <property type="entry name" value="FERRIC ENTEROBACTIN TRANSPORT PROTEIN FEPE"/>
    <property type="match status" value="1"/>
</dbReference>
<feature type="region of interest" description="Disordered" evidence="1">
    <location>
        <begin position="441"/>
        <end position="473"/>
    </location>
</feature>
<dbReference type="RefSeq" id="WP_181578927.1">
    <property type="nucleotide sequence ID" value="NZ_CP059399.1"/>
</dbReference>
<dbReference type="SUPFAM" id="SSF52540">
    <property type="entry name" value="P-loop containing nucleoside triphosphate hydrolases"/>
    <property type="match status" value="1"/>
</dbReference>
<dbReference type="InterPro" id="IPR050445">
    <property type="entry name" value="Bact_polysacc_biosynth/exp"/>
</dbReference>
<evidence type="ECO:0000313" key="3">
    <source>
        <dbReference type="EMBL" id="QLY27719.1"/>
    </source>
</evidence>
<dbReference type="PANTHER" id="PTHR32309">
    <property type="entry name" value="TYROSINE-PROTEIN KINASE"/>
    <property type="match status" value="1"/>
</dbReference>
<evidence type="ECO:0008006" key="5">
    <source>
        <dbReference type="Google" id="ProtNLM"/>
    </source>
</evidence>
<keyword evidence="4" id="KW-1185">Reference proteome</keyword>
<evidence type="ECO:0000256" key="1">
    <source>
        <dbReference type="SAM" id="MobiDB-lite"/>
    </source>
</evidence>
<evidence type="ECO:0000313" key="4">
    <source>
        <dbReference type="Proteomes" id="UP000515512"/>
    </source>
</evidence>
<keyword evidence="2" id="KW-0812">Transmembrane</keyword>
<name>A0A7D6ZCL0_9NOCA</name>
<dbReference type="AlphaFoldDB" id="A0A7D6ZCL0"/>
<proteinExistence type="predicted"/>
<sequence>MNSAVRVHVNRVWRLKWLVLAIAVAALALGFYTVRDLAPMYTSRVALTIGSPNRAPEQDAVLSVGYAQYFEDPAYQSKIKETAGFPDGVTLAARTVASSPILYVEATAETEATAKDAAAKAGKAFKDDINARLRAAQEASIAAVRKPFDDARAANAPLSEISETQMWDQVNRINADTSNKLIDLQQADEVVRKEPSWIPALVAYGTGGLVLGCLVALGIGAASRRLRTADDVEIKAEVAALAVVPGSSGKEAAGRDRALKQVVTAVGLATPVQDAAVTVTSPSSSAGVETVARSIAEERARQGVRTILLHADLRRPRGTGVGELLAGRAELESVLVPTSLSNLRELLPGSTGEDPFTALSRERFTRLLAALHDRADLVVVVAPPVLEAVEAQVVAAATGLTVLVFEQGVTRADRARRAHRVLGTVEAKVLGAVLIESADTAGAEPAPPAPARTPLHDDAVFSARGAEANTRQR</sequence>
<protein>
    <recommendedName>
        <fullName evidence="5">Polysaccharide chain length determinant N-terminal domain-containing protein</fullName>
    </recommendedName>
</protein>
<reference evidence="3 4" key="1">
    <citation type="submission" date="2020-07" db="EMBL/GenBank/DDBJ databases">
        <authorList>
            <person name="Zhuang K."/>
            <person name="Ran Y."/>
        </authorList>
    </citation>
    <scope>NUCLEOTIDE SEQUENCE [LARGE SCALE GENOMIC DNA]</scope>
    <source>
        <strain evidence="3 4">WCH-YHL-001</strain>
    </source>
</reference>
<dbReference type="Gene3D" id="3.40.50.300">
    <property type="entry name" value="P-loop containing nucleotide triphosphate hydrolases"/>
    <property type="match status" value="1"/>
</dbReference>
<dbReference type="GO" id="GO:0004713">
    <property type="term" value="F:protein tyrosine kinase activity"/>
    <property type="evidence" value="ECO:0007669"/>
    <property type="project" value="TreeGrafter"/>
</dbReference>
<dbReference type="InterPro" id="IPR027417">
    <property type="entry name" value="P-loop_NTPase"/>
</dbReference>
<dbReference type="KEGG" id="nhu:H0264_19835"/>
<dbReference type="EMBL" id="CP059399">
    <property type="protein sequence ID" value="QLY27719.1"/>
    <property type="molecule type" value="Genomic_DNA"/>
</dbReference>